<gene>
    <name evidence="2" type="ORF">VV01_21180</name>
</gene>
<organism evidence="2 3">
    <name type="scientific">Luteipulveratus halotolerans</name>
    <dbReference type="NCBI Taxonomy" id="1631356"/>
    <lineage>
        <taxon>Bacteria</taxon>
        <taxon>Bacillati</taxon>
        <taxon>Actinomycetota</taxon>
        <taxon>Actinomycetes</taxon>
        <taxon>Micrococcales</taxon>
        <taxon>Dermacoccaceae</taxon>
        <taxon>Luteipulveratus</taxon>
    </lineage>
</organism>
<dbReference type="Proteomes" id="UP000037397">
    <property type="component" value="Unassembled WGS sequence"/>
</dbReference>
<keyword evidence="3" id="KW-1185">Reference proteome</keyword>
<name>A0A0L6CMV5_9MICO</name>
<keyword evidence="1" id="KW-0472">Membrane</keyword>
<protein>
    <submittedName>
        <fullName evidence="2">Uncharacterized protein</fullName>
    </submittedName>
</protein>
<evidence type="ECO:0000256" key="1">
    <source>
        <dbReference type="SAM" id="Phobius"/>
    </source>
</evidence>
<comment type="caution">
    <text evidence="2">The sequence shown here is derived from an EMBL/GenBank/DDBJ whole genome shotgun (WGS) entry which is preliminary data.</text>
</comment>
<accession>A0A0L6CMV5</accession>
<keyword evidence="1" id="KW-0812">Transmembrane</keyword>
<sequence length="63" mass="6294">MRSRSAVQLIGAGVAMTTLVQVTPIADGAAQFTVIPAVWGSSGLIAAALRRRGNGGPMADAEG</sequence>
<dbReference type="STRING" id="1631356.VV01_21180"/>
<evidence type="ECO:0000313" key="2">
    <source>
        <dbReference type="EMBL" id="KNX39069.1"/>
    </source>
</evidence>
<proteinExistence type="predicted"/>
<dbReference type="AlphaFoldDB" id="A0A0L6CMV5"/>
<keyword evidence="1" id="KW-1133">Transmembrane helix</keyword>
<evidence type="ECO:0000313" key="3">
    <source>
        <dbReference type="Proteomes" id="UP000037397"/>
    </source>
</evidence>
<feature type="transmembrane region" description="Helical" evidence="1">
    <location>
        <begin position="32"/>
        <end position="49"/>
    </location>
</feature>
<reference evidence="3" key="1">
    <citation type="submission" date="2015-03" db="EMBL/GenBank/DDBJ databases">
        <title>Luteipulveratus halotolerans sp. nov., a novel actinobacterium (Dermacoccaceae) from Sarawak, Malaysia.</title>
        <authorList>
            <person name="Juboi H."/>
            <person name="Basik A."/>
            <person name="Shamsul S.S."/>
            <person name="Arnold P."/>
            <person name="Schmitt E.K."/>
            <person name="Sanglier J.-J."/>
            <person name="Yeo T."/>
        </authorList>
    </citation>
    <scope>NUCLEOTIDE SEQUENCE [LARGE SCALE GENOMIC DNA]</scope>
    <source>
        <strain evidence="3">C296001</strain>
    </source>
</reference>
<dbReference type="EMBL" id="LAIR01000002">
    <property type="protein sequence ID" value="KNX39069.1"/>
    <property type="molecule type" value="Genomic_DNA"/>
</dbReference>